<feature type="domain" description="Mce/MlaD" evidence="7">
    <location>
        <begin position="20"/>
        <end position="97"/>
    </location>
</feature>
<keyword evidence="9" id="KW-1185">Reference proteome</keyword>
<protein>
    <submittedName>
        <fullName evidence="8">Paraquat-inducible protein B</fullName>
    </submittedName>
</protein>
<dbReference type="PANTHER" id="PTHR30462:SF0">
    <property type="entry name" value="INTERMEMBRANE TRANSPORT PROTEIN YEBT"/>
    <property type="match status" value="1"/>
</dbReference>
<keyword evidence="6" id="KW-0472">Membrane</keyword>
<proteinExistence type="predicted"/>
<dbReference type="Pfam" id="PF02470">
    <property type="entry name" value="MlaD"/>
    <property type="match status" value="2"/>
</dbReference>
<dbReference type="InterPro" id="IPR003399">
    <property type="entry name" value="Mce/MlaD"/>
</dbReference>
<evidence type="ECO:0000256" key="1">
    <source>
        <dbReference type="ARBA" id="ARBA00004533"/>
    </source>
</evidence>
<evidence type="ECO:0000313" key="9">
    <source>
        <dbReference type="Proteomes" id="UP000052022"/>
    </source>
</evidence>
<comment type="subcellular location">
    <subcellularLocation>
        <location evidence="1">Cell inner membrane</location>
    </subcellularLocation>
</comment>
<evidence type="ECO:0000256" key="6">
    <source>
        <dbReference type="ARBA" id="ARBA00023136"/>
    </source>
</evidence>
<gene>
    <name evidence="8" type="primary">pqiB</name>
    <name evidence="8" type="ORF">TRM7557_01885</name>
</gene>
<evidence type="ECO:0000256" key="4">
    <source>
        <dbReference type="ARBA" id="ARBA00022692"/>
    </source>
</evidence>
<feature type="domain" description="Mce/MlaD" evidence="7">
    <location>
        <begin position="135"/>
        <end position="195"/>
    </location>
</feature>
<evidence type="ECO:0000259" key="7">
    <source>
        <dbReference type="Pfam" id="PF02470"/>
    </source>
</evidence>
<keyword evidence="4" id="KW-0812">Transmembrane</keyword>
<keyword evidence="5" id="KW-1133">Transmembrane helix</keyword>
<sequence>MIALLGTLGLAWQSYSNRDVPITVAFEDATGIEAGKTKVRFRDVEVGTVSDIALSDDLAQVLVTVGIHKDMAHFLDADTQFWLTTAQVDTSGLTGLNTLFSGAFISVDWDAAPGAPQMEFTALPKAPTIPPGAKGIAVTLVADTSGSIAVGAPVLHKGVKMGKVEAVEYDAQTDKVLITAFVTDRYKPLLNTGTRFWNASGIQFDLGQAGFALQVDSLASLLQGGVAFDTTLSGGDPLQGNAVFDLYSSETEARGSLLNEDLRATVFVTSQFEGSVKGLKEGAEVLFRGLKVGEVQTLSALTVTKADGAPDIQLVASYSIQPTRLGLKDVTTPEETMDLLAAMVEKSGLRARLAPNSILSGGLHIELFEDPTANAATLIRDRQPYAQMPTLPTPPSTLETGAQDLLTRVSSLPVEEVLDRAIQLMSAVNIILADPDTKQMPASVNALVKHVDEVAQSDAVRQLPADIQGVVLDIKTLLDTIETANTVNQLVSSVAQFQSVMANVSSASDGLPQLMADIDHFVQRANQMPIEQAVSSANDLLVAATALVGNPDMGRVPAALSGALDEINATLDDLRKGGVTETLSATLQSASTAADSVAVAAADLPDLTKRLDALATSADAAVGAYGAGSPVNRDIRKVIADLRDTVRSIDVLVREISRKPNSLLLGR</sequence>
<dbReference type="GO" id="GO:0005886">
    <property type="term" value="C:plasma membrane"/>
    <property type="evidence" value="ECO:0007669"/>
    <property type="project" value="UniProtKB-SubCell"/>
</dbReference>
<organism evidence="8 9">
    <name type="scientific">Tritonibacter multivorans</name>
    <dbReference type="NCBI Taxonomy" id="928856"/>
    <lineage>
        <taxon>Bacteria</taxon>
        <taxon>Pseudomonadati</taxon>
        <taxon>Pseudomonadota</taxon>
        <taxon>Alphaproteobacteria</taxon>
        <taxon>Rhodobacterales</taxon>
        <taxon>Paracoccaceae</taxon>
        <taxon>Tritonibacter</taxon>
    </lineage>
</organism>
<evidence type="ECO:0000256" key="3">
    <source>
        <dbReference type="ARBA" id="ARBA00022519"/>
    </source>
</evidence>
<dbReference type="PANTHER" id="PTHR30462">
    <property type="entry name" value="INTERMEMBRANE TRANSPORT PROTEIN PQIB-RELATED"/>
    <property type="match status" value="1"/>
</dbReference>
<keyword evidence="3" id="KW-0997">Cell inner membrane</keyword>
<reference evidence="8 9" key="1">
    <citation type="submission" date="2015-09" db="EMBL/GenBank/DDBJ databases">
        <authorList>
            <consortium name="Swine Surveillance"/>
        </authorList>
    </citation>
    <scope>NUCLEOTIDE SEQUENCE [LARGE SCALE GENOMIC DNA]</scope>
    <source>
        <strain evidence="8 9">CECT 7557</strain>
    </source>
</reference>
<dbReference type="STRING" id="928856.SAMN04488049_10856"/>
<keyword evidence="2" id="KW-1003">Cell membrane</keyword>
<evidence type="ECO:0000256" key="5">
    <source>
        <dbReference type="ARBA" id="ARBA00022989"/>
    </source>
</evidence>
<evidence type="ECO:0000313" key="8">
    <source>
        <dbReference type="EMBL" id="CUH78447.1"/>
    </source>
</evidence>
<dbReference type="Proteomes" id="UP000052022">
    <property type="component" value="Unassembled WGS sequence"/>
</dbReference>
<dbReference type="EMBL" id="CYSD01000031">
    <property type="protein sequence ID" value="CUH78447.1"/>
    <property type="molecule type" value="Genomic_DNA"/>
</dbReference>
<dbReference type="InterPro" id="IPR051800">
    <property type="entry name" value="PqiA-PqiB_transport"/>
</dbReference>
<name>A0A0P1GAN4_9RHOB</name>
<accession>A0A0P1GAN4</accession>
<evidence type="ECO:0000256" key="2">
    <source>
        <dbReference type="ARBA" id="ARBA00022475"/>
    </source>
</evidence>
<dbReference type="AlphaFoldDB" id="A0A0P1GAN4"/>